<dbReference type="Gene3D" id="3.40.50.150">
    <property type="entry name" value="Vaccinia Virus protein VP39"/>
    <property type="match status" value="1"/>
</dbReference>
<dbReference type="SUPFAM" id="SSF53756">
    <property type="entry name" value="UDP-Glycosyltransferase/glycogen phosphorylase"/>
    <property type="match status" value="1"/>
</dbReference>
<dbReference type="SUPFAM" id="SSF53335">
    <property type="entry name" value="S-adenosyl-L-methionine-dependent methyltransferases"/>
    <property type="match status" value="1"/>
</dbReference>
<feature type="domain" description="Glycosyltransferase subfamily 4-like N-terminal" evidence="3">
    <location>
        <begin position="22"/>
        <end position="191"/>
    </location>
</feature>
<evidence type="ECO:0000259" key="3">
    <source>
        <dbReference type="Pfam" id="PF13439"/>
    </source>
</evidence>
<dbReference type="AlphaFoldDB" id="A0A9X3MWA4"/>
<evidence type="ECO:0000256" key="1">
    <source>
        <dbReference type="ARBA" id="ARBA00022676"/>
    </source>
</evidence>
<dbReference type="Pfam" id="PF13439">
    <property type="entry name" value="Glyco_transf_4"/>
    <property type="match status" value="1"/>
</dbReference>
<reference evidence="4" key="1">
    <citation type="submission" date="2022-10" db="EMBL/GenBank/DDBJ databases">
        <title>The WGS of Solirubrobacter ginsenosidimutans DSM 21036.</title>
        <authorList>
            <person name="Jiang Z."/>
        </authorList>
    </citation>
    <scope>NUCLEOTIDE SEQUENCE</scope>
    <source>
        <strain evidence="4">DSM 21036</strain>
    </source>
</reference>
<dbReference type="Pfam" id="PF13578">
    <property type="entry name" value="Methyltransf_24"/>
    <property type="match status" value="1"/>
</dbReference>
<protein>
    <submittedName>
        <fullName evidence="4">Glycosyltransferase</fullName>
        <ecNumber evidence="4">2.4.-.-</ecNumber>
    </submittedName>
</protein>
<dbReference type="PANTHER" id="PTHR46401:SF2">
    <property type="entry name" value="GLYCOSYLTRANSFERASE WBBK-RELATED"/>
    <property type="match status" value="1"/>
</dbReference>
<proteinExistence type="predicted"/>
<organism evidence="4 5">
    <name type="scientific">Solirubrobacter ginsenosidimutans</name>
    <dbReference type="NCBI Taxonomy" id="490573"/>
    <lineage>
        <taxon>Bacteria</taxon>
        <taxon>Bacillati</taxon>
        <taxon>Actinomycetota</taxon>
        <taxon>Thermoleophilia</taxon>
        <taxon>Solirubrobacterales</taxon>
        <taxon>Solirubrobacteraceae</taxon>
        <taxon>Solirubrobacter</taxon>
    </lineage>
</organism>
<dbReference type="Gene3D" id="3.40.50.2000">
    <property type="entry name" value="Glycogen Phosphorylase B"/>
    <property type="match status" value="2"/>
</dbReference>
<name>A0A9X3MWA4_9ACTN</name>
<sequence>MPPAKERLTVLKVADVEADANGGMTGFMLQSGAELTRGGHRVLYLFSRDILTERVPPVARRFVAPFAIALRCRALARRHPIDVVEIHESSAAVYCWLRKLLGGRGMPPCVVQSHGLDEPYWHALLARARAKGRRVSRKSRLSVPLTRLPQSRYALKHADAVIVLNSDDAAFLIERGRDPETVTIATTGVEPGFFAAPPPAAGGPLRAAFIGTWIDRKGVPELVEAWAETSRRFPDARLSVLGASVPETAVLDAFPQPARASVSVVPRFERAALRELLADHDAYVLPSWFEGMPLSTLEAAAAGLACVVSDARGHREIFGAAEPERAGALLVGAGDARSLATALGRLASDPALRADLGARARETARHFTWQRTAQQALRAYYRSLHRPRTGEHMTQAILHRPDLGWQRHRVVAAAGLRRPAAEHSEREAALLVKYGAGARCVVEIGVSEGGSAYELANVVAHDATLHLIDPYPKGRVGVSFSLVTARRLVGKASRKGVTVHWLRQLSTEAVRGWRAPIDFLFIDGDHAYDAVKRDWEEWTPFVAPDGHVVLHDALFMEHGWTDEDSGPVRLVRELGDTPPGFTRVNGADSTVVYRRTAVVGN</sequence>
<dbReference type="PANTHER" id="PTHR46401">
    <property type="entry name" value="GLYCOSYLTRANSFERASE WBBK-RELATED"/>
    <property type="match status" value="1"/>
</dbReference>
<dbReference type="GO" id="GO:0016757">
    <property type="term" value="F:glycosyltransferase activity"/>
    <property type="evidence" value="ECO:0007669"/>
    <property type="project" value="UniProtKB-KW"/>
</dbReference>
<dbReference type="Proteomes" id="UP001149140">
    <property type="component" value="Unassembled WGS sequence"/>
</dbReference>
<comment type="caution">
    <text evidence="4">The sequence shown here is derived from an EMBL/GenBank/DDBJ whole genome shotgun (WGS) entry which is preliminary data.</text>
</comment>
<keyword evidence="5" id="KW-1185">Reference proteome</keyword>
<evidence type="ECO:0000313" key="4">
    <source>
        <dbReference type="EMBL" id="MDA0163864.1"/>
    </source>
</evidence>
<dbReference type="InterPro" id="IPR029063">
    <property type="entry name" value="SAM-dependent_MTases_sf"/>
</dbReference>
<gene>
    <name evidence="4" type="ORF">OM076_26575</name>
</gene>
<dbReference type="GO" id="GO:0009103">
    <property type="term" value="P:lipopolysaccharide biosynthetic process"/>
    <property type="evidence" value="ECO:0007669"/>
    <property type="project" value="TreeGrafter"/>
</dbReference>
<evidence type="ECO:0000256" key="2">
    <source>
        <dbReference type="ARBA" id="ARBA00022679"/>
    </source>
</evidence>
<accession>A0A9X3MWA4</accession>
<dbReference type="EC" id="2.4.-.-" evidence="4"/>
<keyword evidence="1 4" id="KW-0328">Glycosyltransferase</keyword>
<dbReference type="EMBL" id="JAPDOD010000028">
    <property type="protein sequence ID" value="MDA0163864.1"/>
    <property type="molecule type" value="Genomic_DNA"/>
</dbReference>
<dbReference type="RefSeq" id="WP_270043111.1">
    <property type="nucleotide sequence ID" value="NZ_JAPDOD010000028.1"/>
</dbReference>
<keyword evidence="2 4" id="KW-0808">Transferase</keyword>
<dbReference type="InterPro" id="IPR028098">
    <property type="entry name" value="Glyco_trans_4-like_N"/>
</dbReference>
<evidence type="ECO:0000313" key="5">
    <source>
        <dbReference type="Proteomes" id="UP001149140"/>
    </source>
</evidence>
<dbReference type="CDD" id="cd03801">
    <property type="entry name" value="GT4_PimA-like"/>
    <property type="match status" value="1"/>
</dbReference>
<dbReference type="Pfam" id="PF13692">
    <property type="entry name" value="Glyco_trans_1_4"/>
    <property type="match status" value="1"/>
</dbReference>